<evidence type="ECO:0000313" key="2">
    <source>
        <dbReference type="EMBL" id="GMM57884.1"/>
    </source>
</evidence>
<gene>
    <name evidence="2" type="ORF">DAKH74_045000</name>
</gene>
<dbReference type="Proteomes" id="UP001377567">
    <property type="component" value="Unassembled WGS sequence"/>
</dbReference>
<feature type="region of interest" description="Disordered" evidence="1">
    <location>
        <begin position="64"/>
        <end position="111"/>
    </location>
</feature>
<accession>A0AAV5S203</accession>
<evidence type="ECO:0000313" key="3">
    <source>
        <dbReference type="Proteomes" id="UP001377567"/>
    </source>
</evidence>
<dbReference type="EMBL" id="BTGD01000016">
    <property type="protein sequence ID" value="GMM57884.1"/>
    <property type="molecule type" value="Genomic_DNA"/>
</dbReference>
<organism evidence="2 3">
    <name type="scientific">Maudiozyma humilis</name>
    <name type="common">Sour dough yeast</name>
    <name type="synonym">Kazachstania humilis</name>
    <dbReference type="NCBI Taxonomy" id="51915"/>
    <lineage>
        <taxon>Eukaryota</taxon>
        <taxon>Fungi</taxon>
        <taxon>Dikarya</taxon>
        <taxon>Ascomycota</taxon>
        <taxon>Saccharomycotina</taxon>
        <taxon>Saccharomycetes</taxon>
        <taxon>Saccharomycetales</taxon>
        <taxon>Saccharomycetaceae</taxon>
        <taxon>Maudiozyma</taxon>
    </lineage>
</organism>
<reference evidence="2 3" key="1">
    <citation type="journal article" date="2023" name="Elife">
        <title>Identification of key yeast species and microbe-microbe interactions impacting larval growth of Drosophila in the wild.</title>
        <authorList>
            <person name="Mure A."/>
            <person name="Sugiura Y."/>
            <person name="Maeda R."/>
            <person name="Honda K."/>
            <person name="Sakurai N."/>
            <person name="Takahashi Y."/>
            <person name="Watada M."/>
            <person name="Katoh T."/>
            <person name="Gotoh A."/>
            <person name="Gotoh Y."/>
            <person name="Taniguchi I."/>
            <person name="Nakamura K."/>
            <person name="Hayashi T."/>
            <person name="Katayama T."/>
            <person name="Uemura T."/>
            <person name="Hattori Y."/>
        </authorList>
    </citation>
    <scope>NUCLEOTIDE SEQUENCE [LARGE SCALE GENOMIC DNA]</scope>
    <source>
        <strain evidence="2 3">KH-74</strain>
    </source>
</reference>
<dbReference type="AlphaFoldDB" id="A0AAV5S203"/>
<sequence>MKSFELTAEQEGRLKQRIVLQAQQAELLRTFRRELRRCKHHMKLELEMQSERAIQHQLLNYSYREANDGPPCSSSSAVEPRSSDSDSPGGASHPEIMDKGYYCNPISHQRG</sequence>
<protein>
    <submittedName>
        <fullName evidence="2">Uncharacterized protein</fullName>
    </submittedName>
</protein>
<comment type="caution">
    <text evidence="2">The sequence shown here is derived from an EMBL/GenBank/DDBJ whole genome shotgun (WGS) entry which is preliminary data.</text>
</comment>
<name>A0AAV5S203_MAUHU</name>
<keyword evidence="3" id="KW-1185">Reference proteome</keyword>
<evidence type="ECO:0000256" key="1">
    <source>
        <dbReference type="SAM" id="MobiDB-lite"/>
    </source>
</evidence>
<proteinExistence type="predicted"/>